<dbReference type="InterPro" id="IPR009056">
    <property type="entry name" value="Cyt_c-like_dom"/>
</dbReference>
<dbReference type="GO" id="GO:0046872">
    <property type="term" value="F:metal ion binding"/>
    <property type="evidence" value="ECO:0007669"/>
    <property type="project" value="UniProtKB-KW"/>
</dbReference>
<keyword evidence="8" id="KW-0812">Transmembrane</keyword>
<sequence length="235" mass="23197">MGDRTNTIFGWVLFAGIIMLGLSAISSRWFHGGSPERPEQMGYAIEGVAEEGGDSGPDIGTLLAAATPEAGEKIFAKCIACHSIESGGPTGIGPNLYGVLGTPIGKHAAGFAYSSALVDVGGSWDYEAMDAWLKSPRGFANGTKMSFAGLGSAEDRANVIAYLHANGGGPAFPEPAAPEVTEEGDTAADAPGAGPGPVEGAEAGAAESAGGASMDQPVAGGGATANSGGAKIGGR</sequence>
<feature type="region of interest" description="Disordered" evidence="7">
    <location>
        <begin position="171"/>
        <end position="235"/>
    </location>
</feature>
<keyword evidence="3 6" id="KW-0479">Metal-binding</keyword>
<dbReference type="PRINTS" id="PR00604">
    <property type="entry name" value="CYTCHRMECIAB"/>
</dbReference>
<dbReference type="PROSITE" id="PS51007">
    <property type="entry name" value="CYTC"/>
    <property type="match status" value="1"/>
</dbReference>
<dbReference type="RefSeq" id="WP_115366673.1">
    <property type="nucleotide sequence ID" value="NZ_QBKA01000002.1"/>
</dbReference>
<feature type="compositionally biased region" description="Low complexity" evidence="7">
    <location>
        <begin position="187"/>
        <end position="212"/>
    </location>
</feature>
<protein>
    <submittedName>
        <fullName evidence="10">Cytochrome c-552</fullName>
    </submittedName>
</protein>
<evidence type="ECO:0000256" key="4">
    <source>
        <dbReference type="ARBA" id="ARBA00022982"/>
    </source>
</evidence>
<reference evidence="10 11" key="1">
    <citation type="submission" date="2018-04" db="EMBL/GenBank/DDBJ databases">
        <title>Altererythrobacter sp. HME9302 genome sequencing and assembly.</title>
        <authorList>
            <person name="Kang H."/>
            <person name="Kim H."/>
            <person name="Joh K."/>
        </authorList>
    </citation>
    <scope>NUCLEOTIDE SEQUENCE [LARGE SCALE GENOMIC DNA]</scope>
    <source>
        <strain evidence="10 11">HME9302</strain>
    </source>
</reference>
<evidence type="ECO:0000256" key="1">
    <source>
        <dbReference type="ARBA" id="ARBA00022448"/>
    </source>
</evidence>
<evidence type="ECO:0000256" key="3">
    <source>
        <dbReference type="ARBA" id="ARBA00022723"/>
    </source>
</evidence>
<proteinExistence type="predicted"/>
<dbReference type="SUPFAM" id="SSF46626">
    <property type="entry name" value="Cytochrome c"/>
    <property type="match status" value="1"/>
</dbReference>
<comment type="caution">
    <text evidence="10">The sequence shown here is derived from an EMBL/GenBank/DDBJ whole genome shotgun (WGS) entry which is preliminary data.</text>
</comment>
<dbReference type="PANTHER" id="PTHR11961">
    <property type="entry name" value="CYTOCHROME C"/>
    <property type="match status" value="1"/>
</dbReference>
<keyword evidence="11" id="KW-1185">Reference proteome</keyword>
<dbReference type="InterPro" id="IPR036909">
    <property type="entry name" value="Cyt_c-like_dom_sf"/>
</dbReference>
<evidence type="ECO:0000256" key="2">
    <source>
        <dbReference type="ARBA" id="ARBA00022617"/>
    </source>
</evidence>
<keyword evidence="8" id="KW-1133">Transmembrane helix</keyword>
<evidence type="ECO:0000256" key="5">
    <source>
        <dbReference type="ARBA" id="ARBA00023004"/>
    </source>
</evidence>
<keyword evidence="5 6" id="KW-0408">Iron</keyword>
<keyword evidence="2 6" id="KW-0349">Heme</keyword>
<dbReference type="Gene3D" id="1.10.760.10">
    <property type="entry name" value="Cytochrome c-like domain"/>
    <property type="match status" value="1"/>
</dbReference>
<evidence type="ECO:0000256" key="8">
    <source>
        <dbReference type="SAM" id="Phobius"/>
    </source>
</evidence>
<organism evidence="10 11">
    <name type="scientific">Alteripontixanthobacter maritimus</name>
    <dbReference type="NCBI Taxonomy" id="2161824"/>
    <lineage>
        <taxon>Bacteria</taxon>
        <taxon>Pseudomonadati</taxon>
        <taxon>Pseudomonadota</taxon>
        <taxon>Alphaproteobacteria</taxon>
        <taxon>Sphingomonadales</taxon>
        <taxon>Erythrobacteraceae</taxon>
        <taxon>Alteripontixanthobacter</taxon>
    </lineage>
</organism>
<dbReference type="AlphaFoldDB" id="A0A369QC95"/>
<evidence type="ECO:0000256" key="7">
    <source>
        <dbReference type="SAM" id="MobiDB-lite"/>
    </source>
</evidence>
<dbReference type="OrthoDB" id="9805828at2"/>
<keyword evidence="8" id="KW-0472">Membrane</keyword>
<gene>
    <name evidence="10" type="ORF">HME9302_01740</name>
</gene>
<feature type="domain" description="Cytochrome c" evidence="9">
    <location>
        <begin position="66"/>
        <end position="167"/>
    </location>
</feature>
<dbReference type="Pfam" id="PF00034">
    <property type="entry name" value="Cytochrom_C"/>
    <property type="match status" value="1"/>
</dbReference>
<keyword evidence="1" id="KW-0813">Transport</keyword>
<evidence type="ECO:0000256" key="6">
    <source>
        <dbReference type="PROSITE-ProRule" id="PRU00433"/>
    </source>
</evidence>
<accession>A0A369QC95</accession>
<evidence type="ECO:0000259" key="9">
    <source>
        <dbReference type="PROSITE" id="PS51007"/>
    </source>
</evidence>
<dbReference type="InterPro" id="IPR002327">
    <property type="entry name" value="Cyt_c_1A/1B"/>
</dbReference>
<keyword evidence="4" id="KW-0249">Electron transport</keyword>
<dbReference type="Proteomes" id="UP000253727">
    <property type="component" value="Unassembled WGS sequence"/>
</dbReference>
<evidence type="ECO:0000313" key="10">
    <source>
        <dbReference type="EMBL" id="RDC60529.1"/>
    </source>
</evidence>
<dbReference type="EMBL" id="QBKA01000002">
    <property type="protein sequence ID" value="RDC60529.1"/>
    <property type="molecule type" value="Genomic_DNA"/>
</dbReference>
<feature type="transmembrane region" description="Helical" evidence="8">
    <location>
        <begin position="7"/>
        <end position="30"/>
    </location>
</feature>
<dbReference type="GO" id="GO:0009055">
    <property type="term" value="F:electron transfer activity"/>
    <property type="evidence" value="ECO:0007669"/>
    <property type="project" value="InterPro"/>
</dbReference>
<dbReference type="GO" id="GO:0020037">
    <property type="term" value="F:heme binding"/>
    <property type="evidence" value="ECO:0007669"/>
    <property type="project" value="InterPro"/>
</dbReference>
<evidence type="ECO:0000313" key="11">
    <source>
        <dbReference type="Proteomes" id="UP000253727"/>
    </source>
</evidence>
<name>A0A369QC95_9SPHN</name>